<evidence type="ECO:0000313" key="1">
    <source>
        <dbReference type="EMBL" id="CAK0892375.1"/>
    </source>
</evidence>
<name>A0ABN9X3P7_9DINO</name>
<sequence length="89" mass="9074">MAPPMRSGAALLAPRRLAPKAPTPWARRCYVSPSGGGGGVPVIGGVAAAFGAEAPGRSGAAAAPRWHVGLVVVPQQIAWVVERLGKFHK</sequence>
<comment type="caution">
    <text evidence="1">The sequence shown here is derived from an EMBL/GenBank/DDBJ whole genome shotgun (WGS) entry which is preliminary data.</text>
</comment>
<dbReference type="Proteomes" id="UP001189429">
    <property type="component" value="Unassembled WGS sequence"/>
</dbReference>
<reference evidence="1" key="1">
    <citation type="submission" date="2023-10" db="EMBL/GenBank/DDBJ databases">
        <authorList>
            <person name="Chen Y."/>
            <person name="Shah S."/>
            <person name="Dougan E. K."/>
            <person name="Thang M."/>
            <person name="Chan C."/>
        </authorList>
    </citation>
    <scope>NUCLEOTIDE SEQUENCE [LARGE SCALE GENOMIC DNA]</scope>
</reference>
<protein>
    <submittedName>
        <fullName evidence="1">Uncharacterized protein</fullName>
    </submittedName>
</protein>
<proteinExistence type="predicted"/>
<accession>A0ABN9X3P7</accession>
<evidence type="ECO:0000313" key="2">
    <source>
        <dbReference type="Proteomes" id="UP001189429"/>
    </source>
</evidence>
<feature type="non-terminal residue" evidence="1">
    <location>
        <position position="89"/>
    </location>
</feature>
<gene>
    <name evidence="1" type="ORF">PCOR1329_LOCUS72058</name>
</gene>
<dbReference type="EMBL" id="CAUYUJ010019606">
    <property type="protein sequence ID" value="CAK0892375.1"/>
    <property type="molecule type" value="Genomic_DNA"/>
</dbReference>
<organism evidence="1 2">
    <name type="scientific">Prorocentrum cordatum</name>
    <dbReference type="NCBI Taxonomy" id="2364126"/>
    <lineage>
        <taxon>Eukaryota</taxon>
        <taxon>Sar</taxon>
        <taxon>Alveolata</taxon>
        <taxon>Dinophyceae</taxon>
        <taxon>Prorocentrales</taxon>
        <taxon>Prorocentraceae</taxon>
        <taxon>Prorocentrum</taxon>
    </lineage>
</organism>
<keyword evidence="2" id="KW-1185">Reference proteome</keyword>